<feature type="transmembrane region" description="Helical" evidence="7">
    <location>
        <begin position="50"/>
        <end position="71"/>
    </location>
</feature>
<dbReference type="EMBL" id="KZ824442">
    <property type="protein sequence ID" value="RAL00135.1"/>
    <property type="molecule type" value="Genomic_DNA"/>
</dbReference>
<gene>
    <name evidence="9" type="ORF">BO80DRAFT_408880</name>
</gene>
<dbReference type="RefSeq" id="XP_025574462.1">
    <property type="nucleotide sequence ID" value="XM_025717862.1"/>
</dbReference>
<sequence length="383" mass="42127">MTTTEHGNASDDKGPMILAVLWALTGLTTVLVIARMYIRTSLLHNLGADDWLIAASLTMGLIYCGITTANVEMGYGKHAWLLSERTVEKATFLNCLSFLFGIISFTIPKLAVTAMLNRILNPNLVQRVYLWSLTSLAAVVSGICIIILFTMCDPPKALWQSHLVTEGKATCKDVWILIDYAIFTGANNPALSAFVDLTLAIYPSTVLMKLHMSLRKRLALCAALGLGSVASAMAIIKCTQLKGLADKTDYTYGTADLVMWTNIESNVVIIASCIPTLQPVLELILGRRTTSSYNNSRNRYKGSSQLPDTSYDHSKLSKPRKPDYETTTVGSQESILREEERGRGGLVVEESHPLGAIRRTDNVTVEYERRGDVEGEGEPRTSW</sequence>
<evidence type="ECO:0000259" key="8">
    <source>
        <dbReference type="Pfam" id="PF20684"/>
    </source>
</evidence>
<dbReference type="PANTHER" id="PTHR33048:SF155">
    <property type="entry name" value="INTEGRAL MEMBRANE PROTEIN"/>
    <property type="match status" value="1"/>
</dbReference>
<organism evidence="9 10">
    <name type="scientific">Aspergillus ibericus CBS 121593</name>
    <dbReference type="NCBI Taxonomy" id="1448316"/>
    <lineage>
        <taxon>Eukaryota</taxon>
        <taxon>Fungi</taxon>
        <taxon>Dikarya</taxon>
        <taxon>Ascomycota</taxon>
        <taxon>Pezizomycotina</taxon>
        <taxon>Eurotiomycetes</taxon>
        <taxon>Eurotiomycetidae</taxon>
        <taxon>Eurotiales</taxon>
        <taxon>Aspergillaceae</taxon>
        <taxon>Aspergillus</taxon>
        <taxon>Aspergillus subgen. Circumdati</taxon>
    </lineage>
</organism>
<feature type="transmembrane region" description="Helical" evidence="7">
    <location>
        <begin position="91"/>
        <end position="116"/>
    </location>
</feature>
<dbReference type="GeneID" id="37222727"/>
<comment type="subcellular location">
    <subcellularLocation>
        <location evidence="1">Membrane</location>
        <topology evidence="1">Multi-pass membrane protein</topology>
    </subcellularLocation>
</comment>
<dbReference type="OrthoDB" id="5331848at2759"/>
<proteinExistence type="inferred from homology"/>
<name>A0A395GYJ2_9EURO</name>
<evidence type="ECO:0000256" key="1">
    <source>
        <dbReference type="ARBA" id="ARBA00004141"/>
    </source>
</evidence>
<feature type="compositionally biased region" description="Polar residues" evidence="6">
    <location>
        <begin position="294"/>
        <end position="308"/>
    </location>
</feature>
<dbReference type="STRING" id="1448316.A0A395GYJ2"/>
<reference evidence="9 10" key="1">
    <citation type="submission" date="2018-02" db="EMBL/GenBank/DDBJ databases">
        <title>The genomes of Aspergillus section Nigri reveals drivers in fungal speciation.</title>
        <authorList>
            <consortium name="DOE Joint Genome Institute"/>
            <person name="Vesth T.C."/>
            <person name="Nybo J."/>
            <person name="Theobald S."/>
            <person name="Brandl J."/>
            <person name="Frisvad J.C."/>
            <person name="Nielsen K.F."/>
            <person name="Lyhne E.K."/>
            <person name="Kogle M.E."/>
            <person name="Kuo A."/>
            <person name="Riley R."/>
            <person name="Clum A."/>
            <person name="Nolan M."/>
            <person name="Lipzen A."/>
            <person name="Salamov A."/>
            <person name="Henrissat B."/>
            <person name="Wiebenga A."/>
            <person name="De vries R.P."/>
            <person name="Grigoriev I.V."/>
            <person name="Mortensen U.H."/>
            <person name="Andersen M.R."/>
            <person name="Baker S.E."/>
        </authorList>
    </citation>
    <scope>NUCLEOTIDE SEQUENCE [LARGE SCALE GENOMIC DNA]</scope>
    <source>
        <strain evidence="9 10">CBS 121593</strain>
    </source>
</reference>
<dbReference type="Pfam" id="PF20684">
    <property type="entry name" value="Fung_rhodopsin"/>
    <property type="match status" value="1"/>
</dbReference>
<feature type="transmembrane region" description="Helical" evidence="7">
    <location>
        <begin position="128"/>
        <end position="151"/>
    </location>
</feature>
<evidence type="ECO:0000256" key="6">
    <source>
        <dbReference type="SAM" id="MobiDB-lite"/>
    </source>
</evidence>
<feature type="compositionally biased region" description="Basic and acidic residues" evidence="6">
    <location>
        <begin position="310"/>
        <end position="324"/>
    </location>
</feature>
<keyword evidence="3 7" id="KW-1133">Transmembrane helix</keyword>
<feature type="region of interest" description="Disordered" evidence="6">
    <location>
        <begin position="294"/>
        <end position="360"/>
    </location>
</feature>
<feature type="compositionally biased region" description="Polar residues" evidence="6">
    <location>
        <begin position="325"/>
        <end position="334"/>
    </location>
</feature>
<accession>A0A395GYJ2</accession>
<keyword evidence="10" id="KW-1185">Reference proteome</keyword>
<evidence type="ECO:0000313" key="9">
    <source>
        <dbReference type="EMBL" id="RAL00135.1"/>
    </source>
</evidence>
<evidence type="ECO:0000256" key="2">
    <source>
        <dbReference type="ARBA" id="ARBA00022692"/>
    </source>
</evidence>
<evidence type="ECO:0000256" key="7">
    <source>
        <dbReference type="SAM" id="Phobius"/>
    </source>
</evidence>
<keyword evidence="4 7" id="KW-0472">Membrane</keyword>
<dbReference type="AlphaFoldDB" id="A0A395GYJ2"/>
<feature type="transmembrane region" description="Helical" evidence="7">
    <location>
        <begin position="16"/>
        <end position="38"/>
    </location>
</feature>
<dbReference type="InterPro" id="IPR049326">
    <property type="entry name" value="Rhodopsin_dom_fungi"/>
</dbReference>
<dbReference type="PANTHER" id="PTHR33048">
    <property type="entry name" value="PTH11-LIKE INTEGRAL MEMBRANE PROTEIN (AFU_ORTHOLOGUE AFUA_5G11245)"/>
    <property type="match status" value="1"/>
</dbReference>
<feature type="domain" description="Rhodopsin" evidence="8">
    <location>
        <begin position="34"/>
        <end position="282"/>
    </location>
</feature>
<evidence type="ECO:0000256" key="4">
    <source>
        <dbReference type="ARBA" id="ARBA00023136"/>
    </source>
</evidence>
<evidence type="ECO:0000256" key="5">
    <source>
        <dbReference type="ARBA" id="ARBA00038359"/>
    </source>
</evidence>
<keyword evidence="2 7" id="KW-0812">Transmembrane</keyword>
<evidence type="ECO:0000313" key="10">
    <source>
        <dbReference type="Proteomes" id="UP000249402"/>
    </source>
</evidence>
<evidence type="ECO:0000256" key="3">
    <source>
        <dbReference type="ARBA" id="ARBA00022989"/>
    </source>
</evidence>
<dbReference type="VEuPathDB" id="FungiDB:BO80DRAFT_408880"/>
<comment type="similarity">
    <text evidence="5">Belongs to the SAT4 family.</text>
</comment>
<dbReference type="Proteomes" id="UP000249402">
    <property type="component" value="Unassembled WGS sequence"/>
</dbReference>
<protein>
    <submittedName>
        <fullName evidence="9">Integral membrane protein</fullName>
    </submittedName>
</protein>
<dbReference type="GO" id="GO:0016020">
    <property type="term" value="C:membrane"/>
    <property type="evidence" value="ECO:0007669"/>
    <property type="project" value="UniProtKB-SubCell"/>
</dbReference>
<dbReference type="InterPro" id="IPR052337">
    <property type="entry name" value="SAT4-like"/>
</dbReference>
<feature type="transmembrane region" description="Helical" evidence="7">
    <location>
        <begin position="217"/>
        <end position="236"/>
    </location>
</feature>